<name>A5IMS0_THEP1</name>
<dbReference type="STRING" id="390874.Tpet_1485"/>
<organism evidence="2 3">
    <name type="scientific">Thermotoga petrophila (strain ATCC BAA-488 / DSM 13995 / JCM 10881 / RKU-1)</name>
    <dbReference type="NCBI Taxonomy" id="390874"/>
    <lineage>
        <taxon>Bacteria</taxon>
        <taxon>Thermotogati</taxon>
        <taxon>Thermotogota</taxon>
        <taxon>Thermotogae</taxon>
        <taxon>Thermotogales</taxon>
        <taxon>Thermotogaceae</taxon>
        <taxon>Thermotoga</taxon>
    </lineage>
</organism>
<dbReference type="InterPro" id="IPR050855">
    <property type="entry name" value="NDM-1-like"/>
</dbReference>
<dbReference type="KEGG" id="tpt:Tpet_1485"/>
<dbReference type="SUPFAM" id="SSF56281">
    <property type="entry name" value="Metallo-hydrolase/oxidoreductase"/>
    <property type="match status" value="1"/>
</dbReference>
<dbReference type="HOGENOM" id="CLU_030571_0_1_0"/>
<dbReference type="RefSeq" id="WP_011943921.1">
    <property type="nucleotide sequence ID" value="NC_009486.1"/>
</dbReference>
<dbReference type="InterPro" id="IPR001279">
    <property type="entry name" value="Metallo-B-lactamas"/>
</dbReference>
<dbReference type="Proteomes" id="UP000006558">
    <property type="component" value="Chromosome"/>
</dbReference>
<reference evidence="3" key="1">
    <citation type="submission" date="2007-05" db="EMBL/GenBank/DDBJ databases">
        <title>Complete sequence of Thermotoga petrophila RKU-1.</title>
        <authorList>
            <consortium name="US DOE Joint Genome Institute"/>
            <person name="Copeland A."/>
            <person name="Lucas S."/>
            <person name="Lapidus A."/>
            <person name="Barry K."/>
            <person name="Glavina del Rio T."/>
            <person name="Dalin E."/>
            <person name="Tice H."/>
            <person name="Pitluck S."/>
            <person name="Sims D."/>
            <person name="Brettin T."/>
            <person name="Bruce D."/>
            <person name="Detter J.C."/>
            <person name="Han C."/>
            <person name="Tapia R."/>
            <person name="Schmutz J."/>
            <person name="Larimer F."/>
            <person name="Land M."/>
            <person name="Hauser L."/>
            <person name="Kyrpides N."/>
            <person name="Mikhailova N."/>
            <person name="Nelson K."/>
            <person name="Gogarten J.P."/>
            <person name="Noll K."/>
            <person name="Richardson P."/>
        </authorList>
    </citation>
    <scope>NUCLEOTIDE SEQUENCE [LARGE SCALE GENOMIC DNA]</scope>
    <source>
        <strain evidence="3">ATCC BAA-488 / DSM 13995 / JCM 10881 / RKU-1</strain>
    </source>
</reference>
<evidence type="ECO:0000313" key="2">
    <source>
        <dbReference type="EMBL" id="ABQ47493.1"/>
    </source>
</evidence>
<dbReference type="SMART" id="SM00849">
    <property type="entry name" value="Lactamase_B"/>
    <property type="match status" value="1"/>
</dbReference>
<dbReference type="InterPro" id="IPR036866">
    <property type="entry name" value="RibonucZ/Hydroxyglut_hydro"/>
</dbReference>
<protein>
    <submittedName>
        <fullName evidence="2">Beta-lactamase domain protein</fullName>
    </submittedName>
</protein>
<accession>A5IMS0</accession>
<reference evidence="2 3" key="2">
    <citation type="journal article" date="2009" name="Proc. Natl. Acad. Sci. U.S.A.">
        <title>On the chimeric nature, thermophilic origin, and phylogenetic placement of the Thermotogales.</title>
        <authorList>
            <person name="Zhaxybayeva O."/>
            <person name="Swithers K.S."/>
            <person name="Lapierre P."/>
            <person name="Fournier G.P."/>
            <person name="Bickhart D.M."/>
            <person name="DeBoy R.T."/>
            <person name="Nelson K.E."/>
            <person name="Nesbo C.L."/>
            <person name="Doolittle W.F."/>
            <person name="Gogarten J.P."/>
            <person name="Noll K.M."/>
        </authorList>
    </citation>
    <scope>NUCLEOTIDE SEQUENCE [LARGE SCALE GENOMIC DNA]</scope>
    <source>
        <strain evidence="3">ATCC BAA-488 / DSM 13995 / JCM 10881 / RKU-1</strain>
    </source>
</reference>
<dbReference type="EMBL" id="CP000702">
    <property type="protein sequence ID" value="ABQ47493.1"/>
    <property type="molecule type" value="Genomic_DNA"/>
</dbReference>
<dbReference type="Pfam" id="PF00753">
    <property type="entry name" value="Lactamase_B"/>
    <property type="match status" value="1"/>
</dbReference>
<proteinExistence type="predicted"/>
<gene>
    <name evidence="2" type="ordered locus">Tpet_1485</name>
</gene>
<feature type="domain" description="Metallo-beta-lactamase" evidence="1">
    <location>
        <begin position="23"/>
        <end position="185"/>
    </location>
</feature>
<evidence type="ECO:0000259" key="1">
    <source>
        <dbReference type="SMART" id="SM00849"/>
    </source>
</evidence>
<dbReference type="PANTHER" id="PTHR42951">
    <property type="entry name" value="METALLO-BETA-LACTAMASE DOMAIN-CONTAINING"/>
    <property type="match status" value="1"/>
</dbReference>
<dbReference type="eggNOG" id="COG0491">
    <property type="taxonomic scope" value="Bacteria"/>
</dbReference>
<dbReference type="AlphaFoldDB" id="A5IMS0"/>
<evidence type="ECO:0000313" key="3">
    <source>
        <dbReference type="Proteomes" id="UP000006558"/>
    </source>
</evidence>
<sequence>MRKNEYTCTLLEPGVWHIADYRGDSMYLVVGEEKALLIDTGMGEGDLKGFIRSITEKPIEVVLTHAHWDHIMQANQFERVYLNHRDLQIIELFKIQVDYKNFLDVREGDSFDLGGRTLEVIEVPGHTPGSIALLDRENRLLFSGDSVGAGHTWMHLPGCLPLREYLKSLKKLREIDSFEKIYHGHLSGTQLKPFGPDYLEDLIKAVEGVIDGSLKGEPYPYGNFKGLHVTCGTAVLVYNPENI</sequence>
<dbReference type="Gene3D" id="3.60.15.10">
    <property type="entry name" value="Ribonuclease Z/Hydroxyacylglutathione hydrolase-like"/>
    <property type="match status" value="1"/>
</dbReference>
<dbReference type="CDD" id="cd07712">
    <property type="entry name" value="MBLAC2-like_MBL-fold"/>
    <property type="match status" value="1"/>
</dbReference>
<dbReference type="PANTHER" id="PTHR42951:SF22">
    <property type="entry name" value="METALLO BETA-LACTAMASE SUPERFAMILY LIPOPROTEIN"/>
    <property type="match status" value="1"/>
</dbReference>